<evidence type="ECO:0000313" key="4">
    <source>
        <dbReference type="Proteomes" id="UP000322699"/>
    </source>
</evidence>
<dbReference type="Pfam" id="PF07583">
    <property type="entry name" value="PSCyt2"/>
    <property type="match status" value="1"/>
</dbReference>
<evidence type="ECO:0000313" key="3">
    <source>
        <dbReference type="EMBL" id="KAA1258864.1"/>
    </source>
</evidence>
<dbReference type="Pfam" id="PF07587">
    <property type="entry name" value="PSD1"/>
    <property type="match status" value="1"/>
</dbReference>
<accession>A0A5B1CHY2</accession>
<dbReference type="InterPro" id="IPR022655">
    <property type="entry name" value="DUF1553"/>
</dbReference>
<proteinExistence type="predicted"/>
<dbReference type="EMBL" id="VRLW01000001">
    <property type="protein sequence ID" value="KAA1258864.1"/>
    <property type="molecule type" value="Genomic_DNA"/>
</dbReference>
<protein>
    <recommendedName>
        <fullName evidence="5">BIG2 domain-containing protein</fullName>
    </recommendedName>
</protein>
<name>A0A5B1CHY2_9BACT</name>
<dbReference type="Gene3D" id="2.60.40.1080">
    <property type="match status" value="2"/>
</dbReference>
<comment type="caution">
    <text evidence="3">The sequence shown here is derived from an EMBL/GenBank/DDBJ whole genome shotgun (WGS) entry which is preliminary data.</text>
</comment>
<dbReference type="PANTHER" id="PTHR35889:SF3">
    <property type="entry name" value="F-BOX DOMAIN-CONTAINING PROTEIN"/>
    <property type="match status" value="1"/>
</dbReference>
<dbReference type="Proteomes" id="UP000322699">
    <property type="component" value="Unassembled WGS sequence"/>
</dbReference>
<evidence type="ECO:0000259" key="1">
    <source>
        <dbReference type="Pfam" id="PF07583"/>
    </source>
</evidence>
<feature type="domain" description="DUF1549" evidence="1">
    <location>
        <begin position="560"/>
        <end position="742"/>
    </location>
</feature>
<dbReference type="PANTHER" id="PTHR35889">
    <property type="entry name" value="CYCLOINULO-OLIGOSACCHARIDE FRUCTANOTRANSFERASE-RELATED"/>
    <property type="match status" value="1"/>
</dbReference>
<sequence>MIMLKIRYFSANVSIFPHRAAREAGRLIGRQGRTLQGAVSNAVKSFGLGKHVLDSFSCVGIAPRVRCRTTRGAMPNAVKRLRNPSRRWAVSLASTRPFPKREAHRKHCCNLCVFWDLKTNAWLLICCLVLRTVGIISGGKIGSESRQDFRFVELPKLLASFATPLRSVEIISGWKTGSESRQDFRFVELPKLLASFATPLIVPTVLSLISAPVSAADPAEAKHSNQGRQSTAKQLTDTLAKQSADQLSVYPPSIQLGSARDFQSFVAMIRKDSGVTVDVSKEVDWSVGDSKIVKLNQNTVFPIADGKTNLIASYGNDKVRIPIEISGGSKRPAVSFAKDVMPVLTRSGCNTGSCHGASRGKDGFRLSLFGFDPAGDYYRITREIGVRRINLARPSESLLIKKSIGAVPHTGGKLFDKDSDYYATMLEWLQDGVPADKASDKAAGKADKDSASLEATSLAIYPPQAVIQSKGEGEVSGQQFVAIASYADGTTRDVTRLASFSSNNSSSAAIDSDGFVTAGLRGEAFVMARFGTHTQGSQVLVLPENLKYDAPKIDPHANYIDQLVDRKLGQLRMLPSDQCSDEEFLRRATIDIVGLLPTEKEFHRFVNDPADDKRARLIDQLLDRKEFSEIWAMKFAQLLMIKSTNQVSYKSAYLYANWLTDKFARNVPIDEMVRELLTSSGGTFSAPATNFYELERDTLKTAENVAQVFMGIRTQCAQCHNHPFDRWTMDDYYGFASFFSQVGRKNAEDYREKIVFNRFKGEVKHLLTERPVPPTFLGGDRPNTKGKDRRVVLADWLTNPDNPYFAKSIANRVWAHMMGSGIVDPVDDIRISNPPSNPELFDELGKRLVDYKFDFRSLVRDICNSKAYGRSTKTNESNAHDQRNYASATIRRIPAESLLDCISSVTESPDKFKGLPLGSRAVQIADGTTSNYFLTAFGRSPRTTACDCEASTSPSLSQALHLLNGNSVHNKIVSGKVINRWLDKQKLSPETIIDRIYVRALSRLPSQEEKTKLIASLNDQKNKIAALQDVFWAVLNSREFVFNH</sequence>
<dbReference type="InterPro" id="IPR011444">
    <property type="entry name" value="DUF1549"/>
</dbReference>
<evidence type="ECO:0008006" key="5">
    <source>
        <dbReference type="Google" id="ProtNLM"/>
    </source>
</evidence>
<reference evidence="3 4" key="1">
    <citation type="submission" date="2019-08" db="EMBL/GenBank/DDBJ databases">
        <title>Deep-cultivation of Planctomycetes and their phenomic and genomic characterization uncovers novel biology.</title>
        <authorList>
            <person name="Wiegand S."/>
            <person name="Jogler M."/>
            <person name="Boedeker C."/>
            <person name="Pinto D."/>
            <person name="Vollmers J."/>
            <person name="Rivas-Marin E."/>
            <person name="Kohn T."/>
            <person name="Peeters S.H."/>
            <person name="Heuer A."/>
            <person name="Rast P."/>
            <person name="Oberbeckmann S."/>
            <person name="Bunk B."/>
            <person name="Jeske O."/>
            <person name="Meyerdierks A."/>
            <person name="Storesund J.E."/>
            <person name="Kallscheuer N."/>
            <person name="Luecker S."/>
            <person name="Lage O.M."/>
            <person name="Pohl T."/>
            <person name="Merkel B.J."/>
            <person name="Hornburger P."/>
            <person name="Mueller R.-W."/>
            <person name="Bruemmer F."/>
            <person name="Labrenz M."/>
            <person name="Spormann A.M."/>
            <person name="Op Den Camp H."/>
            <person name="Overmann J."/>
            <person name="Amann R."/>
            <person name="Jetten M.S.M."/>
            <person name="Mascher T."/>
            <person name="Medema M.H."/>
            <person name="Devos D.P."/>
            <person name="Kaster A.-K."/>
            <person name="Ovreas L."/>
            <person name="Rohde M."/>
            <person name="Galperin M.Y."/>
            <person name="Jogler C."/>
        </authorList>
    </citation>
    <scope>NUCLEOTIDE SEQUENCE [LARGE SCALE GENOMIC DNA]</scope>
    <source>
        <strain evidence="3 4">LF1</strain>
    </source>
</reference>
<evidence type="ECO:0000259" key="2">
    <source>
        <dbReference type="Pfam" id="PF07587"/>
    </source>
</evidence>
<feature type="domain" description="DUF1553" evidence="2">
    <location>
        <begin position="789"/>
        <end position="1014"/>
    </location>
</feature>
<keyword evidence="4" id="KW-1185">Reference proteome</keyword>
<organism evidence="3 4">
    <name type="scientific">Rubripirellula obstinata</name>
    <dbReference type="NCBI Taxonomy" id="406547"/>
    <lineage>
        <taxon>Bacteria</taxon>
        <taxon>Pseudomonadati</taxon>
        <taxon>Planctomycetota</taxon>
        <taxon>Planctomycetia</taxon>
        <taxon>Pirellulales</taxon>
        <taxon>Pirellulaceae</taxon>
        <taxon>Rubripirellula</taxon>
    </lineage>
</organism>
<dbReference type="AlphaFoldDB" id="A0A5B1CHY2"/>
<gene>
    <name evidence="3" type="ORF">LF1_13880</name>
</gene>